<reference evidence="1 2" key="1">
    <citation type="submission" date="2023-09" db="EMBL/GenBank/DDBJ databases">
        <authorList>
            <person name="Wang M."/>
        </authorList>
    </citation>
    <scope>NUCLEOTIDE SEQUENCE [LARGE SCALE GENOMIC DNA]</scope>
    <source>
        <strain evidence="1">GT-2023</strain>
        <tissue evidence="1">Liver</tissue>
    </source>
</reference>
<feature type="non-terminal residue" evidence="1">
    <location>
        <position position="17"/>
    </location>
</feature>
<comment type="caution">
    <text evidence="1">The sequence shown here is derived from an EMBL/GenBank/DDBJ whole genome shotgun (WGS) entry which is preliminary data.</text>
</comment>
<keyword evidence="2" id="KW-1185">Reference proteome</keyword>
<evidence type="ECO:0000313" key="1">
    <source>
        <dbReference type="EMBL" id="KAL1262453.1"/>
    </source>
</evidence>
<dbReference type="Proteomes" id="UP001558613">
    <property type="component" value="Unassembled WGS sequence"/>
</dbReference>
<proteinExistence type="predicted"/>
<accession>A0ABR3MBF2</accession>
<name>A0ABR3MBF2_9TELE</name>
<sequence>MMYSSRRKPVLYFKDDR</sequence>
<gene>
    <name evidence="1" type="ORF">QQF64_007718</name>
</gene>
<dbReference type="EMBL" id="JAYMGO010000014">
    <property type="protein sequence ID" value="KAL1262453.1"/>
    <property type="molecule type" value="Genomic_DNA"/>
</dbReference>
<protein>
    <submittedName>
        <fullName evidence="1">Uncharacterized protein</fullName>
    </submittedName>
</protein>
<evidence type="ECO:0000313" key="2">
    <source>
        <dbReference type="Proteomes" id="UP001558613"/>
    </source>
</evidence>
<organism evidence="1 2">
    <name type="scientific">Cirrhinus molitorella</name>
    <name type="common">mud carp</name>
    <dbReference type="NCBI Taxonomy" id="172907"/>
    <lineage>
        <taxon>Eukaryota</taxon>
        <taxon>Metazoa</taxon>
        <taxon>Chordata</taxon>
        <taxon>Craniata</taxon>
        <taxon>Vertebrata</taxon>
        <taxon>Euteleostomi</taxon>
        <taxon>Actinopterygii</taxon>
        <taxon>Neopterygii</taxon>
        <taxon>Teleostei</taxon>
        <taxon>Ostariophysi</taxon>
        <taxon>Cypriniformes</taxon>
        <taxon>Cyprinidae</taxon>
        <taxon>Labeoninae</taxon>
        <taxon>Labeonini</taxon>
        <taxon>Cirrhinus</taxon>
    </lineage>
</organism>